<sequence length="397" mass="44689">MAKPAVDDWTTFPLTNHTPFILRPQQLRSPPFALDDFYRVQVAYFDDTTDNNTFYSAFSTSDQFDLHLFLSQTSGTEGTNVYDAFTDGWKENGQPGYTIGPSTSLEGQTSFDPVPSVPLYAVQDLSYDQLLYPECYWPITGQYAQSHHSTVAPVPSSAPLNYWGDNESGPSTSMFYTNVPTPHQPSTSLSRTGLMPTWRFQPYGAPRARFDEYRNAEAGPSTLVPPPAPYLAPQTTNPSGGSPEVTADAVNEQTTAEERKAPKTRRPRGTGEPRGHRIRHERDKRKLCIWAQWWRDLPRLPSYESALGIALEVVETIRIPVHAGPRLFKSNTKRTAKGKKGPDAECRRRKGTRETNEELSRYYPLTTVEEEWRCPELLVQVLHDVLNLPKPSVQPAP</sequence>
<keyword evidence="2" id="KW-1185">Reference proteome</keyword>
<dbReference type="EMBL" id="MU118289">
    <property type="protein sequence ID" value="KAF9643081.1"/>
    <property type="molecule type" value="Genomic_DNA"/>
</dbReference>
<protein>
    <submittedName>
        <fullName evidence="1">Uncharacterized protein</fullName>
    </submittedName>
</protein>
<proteinExistence type="predicted"/>
<gene>
    <name evidence="1" type="ORF">BDM02DRAFT_3273223</name>
</gene>
<comment type="caution">
    <text evidence="1">The sequence shown here is derived from an EMBL/GenBank/DDBJ whole genome shotgun (WGS) entry which is preliminary data.</text>
</comment>
<name>A0ACB6Z1S2_THEGA</name>
<evidence type="ECO:0000313" key="1">
    <source>
        <dbReference type="EMBL" id="KAF9643081.1"/>
    </source>
</evidence>
<organism evidence="1 2">
    <name type="scientific">Thelephora ganbajun</name>
    <name type="common">Ganba fungus</name>
    <dbReference type="NCBI Taxonomy" id="370292"/>
    <lineage>
        <taxon>Eukaryota</taxon>
        <taxon>Fungi</taxon>
        <taxon>Dikarya</taxon>
        <taxon>Basidiomycota</taxon>
        <taxon>Agaricomycotina</taxon>
        <taxon>Agaricomycetes</taxon>
        <taxon>Thelephorales</taxon>
        <taxon>Thelephoraceae</taxon>
        <taxon>Thelephora</taxon>
    </lineage>
</organism>
<reference evidence="1" key="2">
    <citation type="journal article" date="2020" name="Nat. Commun.">
        <title>Large-scale genome sequencing of mycorrhizal fungi provides insights into the early evolution of symbiotic traits.</title>
        <authorList>
            <person name="Miyauchi S."/>
            <person name="Kiss E."/>
            <person name="Kuo A."/>
            <person name="Drula E."/>
            <person name="Kohler A."/>
            <person name="Sanchez-Garcia M."/>
            <person name="Morin E."/>
            <person name="Andreopoulos B."/>
            <person name="Barry K.W."/>
            <person name="Bonito G."/>
            <person name="Buee M."/>
            <person name="Carver A."/>
            <person name="Chen C."/>
            <person name="Cichocki N."/>
            <person name="Clum A."/>
            <person name="Culley D."/>
            <person name="Crous P.W."/>
            <person name="Fauchery L."/>
            <person name="Girlanda M."/>
            <person name="Hayes R.D."/>
            <person name="Keri Z."/>
            <person name="LaButti K."/>
            <person name="Lipzen A."/>
            <person name="Lombard V."/>
            <person name="Magnuson J."/>
            <person name="Maillard F."/>
            <person name="Murat C."/>
            <person name="Nolan M."/>
            <person name="Ohm R.A."/>
            <person name="Pangilinan J."/>
            <person name="Pereira M.F."/>
            <person name="Perotto S."/>
            <person name="Peter M."/>
            <person name="Pfister S."/>
            <person name="Riley R."/>
            <person name="Sitrit Y."/>
            <person name="Stielow J.B."/>
            <person name="Szollosi G."/>
            <person name="Zifcakova L."/>
            <person name="Stursova M."/>
            <person name="Spatafora J.W."/>
            <person name="Tedersoo L."/>
            <person name="Vaario L.M."/>
            <person name="Yamada A."/>
            <person name="Yan M."/>
            <person name="Wang P."/>
            <person name="Xu J."/>
            <person name="Bruns T."/>
            <person name="Baldrian P."/>
            <person name="Vilgalys R."/>
            <person name="Dunand C."/>
            <person name="Henrissat B."/>
            <person name="Grigoriev I.V."/>
            <person name="Hibbett D."/>
            <person name="Nagy L.G."/>
            <person name="Martin F.M."/>
        </authorList>
    </citation>
    <scope>NUCLEOTIDE SEQUENCE</scope>
    <source>
        <strain evidence="1">P2</strain>
    </source>
</reference>
<dbReference type="Proteomes" id="UP000886501">
    <property type="component" value="Unassembled WGS sequence"/>
</dbReference>
<reference evidence="1" key="1">
    <citation type="submission" date="2019-10" db="EMBL/GenBank/DDBJ databases">
        <authorList>
            <consortium name="DOE Joint Genome Institute"/>
            <person name="Kuo A."/>
            <person name="Miyauchi S."/>
            <person name="Kiss E."/>
            <person name="Drula E."/>
            <person name="Kohler A."/>
            <person name="Sanchez-Garcia M."/>
            <person name="Andreopoulos B."/>
            <person name="Barry K.W."/>
            <person name="Bonito G."/>
            <person name="Buee M."/>
            <person name="Carver A."/>
            <person name="Chen C."/>
            <person name="Cichocki N."/>
            <person name="Clum A."/>
            <person name="Culley D."/>
            <person name="Crous P.W."/>
            <person name="Fauchery L."/>
            <person name="Girlanda M."/>
            <person name="Hayes R."/>
            <person name="Keri Z."/>
            <person name="Labutti K."/>
            <person name="Lipzen A."/>
            <person name="Lombard V."/>
            <person name="Magnuson J."/>
            <person name="Maillard F."/>
            <person name="Morin E."/>
            <person name="Murat C."/>
            <person name="Nolan M."/>
            <person name="Ohm R."/>
            <person name="Pangilinan J."/>
            <person name="Pereira M."/>
            <person name="Perotto S."/>
            <person name="Peter M."/>
            <person name="Riley R."/>
            <person name="Sitrit Y."/>
            <person name="Stielow B."/>
            <person name="Szollosi G."/>
            <person name="Zifcakova L."/>
            <person name="Stursova M."/>
            <person name="Spatafora J.W."/>
            <person name="Tedersoo L."/>
            <person name="Vaario L.-M."/>
            <person name="Yamada A."/>
            <person name="Yan M."/>
            <person name="Wang P."/>
            <person name="Xu J."/>
            <person name="Bruns T."/>
            <person name="Baldrian P."/>
            <person name="Vilgalys R."/>
            <person name="Henrissat B."/>
            <person name="Grigoriev I.V."/>
            <person name="Hibbett D."/>
            <person name="Nagy L.G."/>
            <person name="Martin F.M."/>
        </authorList>
    </citation>
    <scope>NUCLEOTIDE SEQUENCE</scope>
    <source>
        <strain evidence="1">P2</strain>
    </source>
</reference>
<evidence type="ECO:0000313" key="2">
    <source>
        <dbReference type="Proteomes" id="UP000886501"/>
    </source>
</evidence>
<accession>A0ACB6Z1S2</accession>